<dbReference type="Proteomes" id="UP001499852">
    <property type="component" value="Unassembled WGS sequence"/>
</dbReference>
<gene>
    <name evidence="3" type="ORF">GCM10023213_10080</name>
</gene>
<keyword evidence="2" id="KW-0812">Transmembrane</keyword>
<evidence type="ECO:0000313" key="3">
    <source>
        <dbReference type="EMBL" id="GAA5135926.1"/>
    </source>
</evidence>
<organism evidence="3 4">
    <name type="scientific">Prosthecobacter algae</name>
    <dbReference type="NCBI Taxonomy" id="1144682"/>
    <lineage>
        <taxon>Bacteria</taxon>
        <taxon>Pseudomonadati</taxon>
        <taxon>Verrucomicrobiota</taxon>
        <taxon>Verrucomicrobiia</taxon>
        <taxon>Verrucomicrobiales</taxon>
        <taxon>Verrucomicrobiaceae</taxon>
        <taxon>Prosthecobacter</taxon>
    </lineage>
</organism>
<name>A0ABP9NXD1_9BACT</name>
<dbReference type="RefSeq" id="WP_345735278.1">
    <property type="nucleotide sequence ID" value="NZ_BAABIA010000002.1"/>
</dbReference>
<keyword evidence="2" id="KW-1133">Transmembrane helix</keyword>
<feature type="compositionally biased region" description="Basic and acidic residues" evidence="1">
    <location>
        <begin position="85"/>
        <end position="110"/>
    </location>
</feature>
<accession>A0ABP9NXD1</accession>
<feature type="compositionally biased region" description="Basic and acidic residues" evidence="1">
    <location>
        <begin position="68"/>
        <end position="77"/>
    </location>
</feature>
<feature type="region of interest" description="Disordered" evidence="1">
    <location>
        <begin position="416"/>
        <end position="495"/>
    </location>
</feature>
<comment type="caution">
    <text evidence="3">The sequence shown here is derived from an EMBL/GenBank/DDBJ whole genome shotgun (WGS) entry which is preliminary data.</text>
</comment>
<dbReference type="EMBL" id="BAABIA010000002">
    <property type="protein sequence ID" value="GAA5135926.1"/>
    <property type="molecule type" value="Genomic_DNA"/>
</dbReference>
<keyword evidence="2" id="KW-0472">Membrane</keyword>
<keyword evidence="4" id="KW-1185">Reference proteome</keyword>
<evidence type="ECO:0000256" key="1">
    <source>
        <dbReference type="SAM" id="MobiDB-lite"/>
    </source>
</evidence>
<reference evidence="4" key="1">
    <citation type="journal article" date="2019" name="Int. J. Syst. Evol. Microbiol.">
        <title>The Global Catalogue of Microorganisms (GCM) 10K type strain sequencing project: providing services to taxonomists for standard genome sequencing and annotation.</title>
        <authorList>
            <consortium name="The Broad Institute Genomics Platform"/>
            <consortium name="The Broad Institute Genome Sequencing Center for Infectious Disease"/>
            <person name="Wu L."/>
            <person name="Ma J."/>
        </authorList>
    </citation>
    <scope>NUCLEOTIDE SEQUENCE [LARGE SCALE GENOMIC DNA]</scope>
    <source>
        <strain evidence="4">JCM 18053</strain>
    </source>
</reference>
<sequence length="528" mass="54705">MNAEQISKAAERPASLPVQGRKVVLLAILLVSLLSLPFGAVSQEREYFPITPNPRVPPTVNPNPSRPFDVRPSDVRRPPSSLNPDKPKTVDKNKIKSLFDKAKDQPEPKKKSSGGGVSTQSATGTSKEPKAKPRPDRLPEPEPPKPAASRGRDPEKKVFPLESPAESLPLNPETVTSPPNKVNDLPPPSTAVLPTIKAEDMRIGPQIDPRPLDLGVFQQVPERPSVELPKGGAELPGTGLPGKDGIGGLKGGFQGGLQRPDLNHDTGEERYQGESPFANNPATDPSGALGEAGGWLGTAGQAYGGKGGKTMEQVGGLMQSESLGQAAGKGADILLPGSGSFVEAAANGDTTGMVNAGATAAGNLASDLAIGLILGFVGGGILGMAIGYALSATGAGRAIADGVTAGVKWIAEKVGLGGGEKPPEPEPAPAPEPEIYDENHSKGGGKKGPSVINENQIRPLQDQLNEDLLGENRDAEEFVDTSDAPPPSKVAVGAGCDPEELANKGGGTINFKDPFTVKDMEKPGYDKY</sequence>
<feature type="region of interest" description="Disordered" evidence="1">
    <location>
        <begin position="261"/>
        <end position="293"/>
    </location>
</feature>
<feature type="compositionally biased region" description="Basic and acidic residues" evidence="1">
    <location>
        <begin position="150"/>
        <end position="159"/>
    </location>
</feature>
<evidence type="ECO:0000256" key="2">
    <source>
        <dbReference type="SAM" id="Phobius"/>
    </source>
</evidence>
<feature type="region of interest" description="Disordered" evidence="1">
    <location>
        <begin position="49"/>
        <end position="187"/>
    </location>
</feature>
<protein>
    <submittedName>
        <fullName evidence="3">Uncharacterized protein</fullName>
    </submittedName>
</protein>
<feature type="compositionally biased region" description="Basic and acidic residues" evidence="1">
    <location>
        <begin position="261"/>
        <end position="272"/>
    </location>
</feature>
<feature type="transmembrane region" description="Helical" evidence="2">
    <location>
        <begin position="368"/>
        <end position="390"/>
    </location>
</feature>
<feature type="compositionally biased region" description="Pro residues" evidence="1">
    <location>
        <begin position="51"/>
        <end position="65"/>
    </location>
</feature>
<proteinExistence type="predicted"/>
<feature type="compositionally biased region" description="Basic and acidic residues" evidence="1">
    <location>
        <begin position="127"/>
        <end position="143"/>
    </location>
</feature>
<evidence type="ECO:0000313" key="4">
    <source>
        <dbReference type="Proteomes" id="UP001499852"/>
    </source>
</evidence>